<protein>
    <recommendedName>
        <fullName evidence="3">Relaxosome protein TraY</fullName>
    </recommendedName>
</protein>
<evidence type="ECO:0000256" key="3">
    <source>
        <dbReference type="ARBA" id="ARBA00020541"/>
    </source>
</evidence>
<dbReference type="Pfam" id="PF05509">
    <property type="entry name" value="TraY"/>
    <property type="match status" value="1"/>
</dbReference>
<comment type="similarity">
    <text evidence="2">Belongs to the TraY family.</text>
</comment>
<evidence type="ECO:0000313" key="7">
    <source>
        <dbReference type="EMBL" id="PSU41892.1"/>
    </source>
</evidence>
<evidence type="ECO:0000256" key="1">
    <source>
        <dbReference type="ARBA" id="ARBA00004496"/>
    </source>
</evidence>
<sequence>MNSKQEYDDRETSSICAVGIQFKINAESNATLIRSANIAERPKRAEAKLRLQDHLKRFPNWKP</sequence>
<reference evidence="7 8" key="1">
    <citation type="submission" date="2018-01" db="EMBL/GenBank/DDBJ databases">
        <title>Whole genome sequencing of Histamine producing bacteria.</title>
        <authorList>
            <person name="Butler K."/>
        </authorList>
    </citation>
    <scope>NUCLEOTIDE SEQUENCE [LARGE SCALE GENOMIC DNA]</scope>
    <source>
        <strain evidence="7 8">JCM 12947</strain>
    </source>
</reference>
<dbReference type="Proteomes" id="UP000240987">
    <property type="component" value="Unassembled WGS sequence"/>
</dbReference>
<comment type="subcellular location">
    <subcellularLocation>
        <location evidence="1">Cytoplasm</location>
    </subcellularLocation>
</comment>
<dbReference type="AlphaFoldDB" id="A0A2T3J5V2"/>
<proteinExistence type="inferred from homology"/>
<evidence type="ECO:0000256" key="4">
    <source>
        <dbReference type="ARBA" id="ARBA00022490"/>
    </source>
</evidence>
<keyword evidence="6" id="KW-0238">DNA-binding</keyword>
<comment type="caution">
    <text evidence="7">The sequence shown here is derived from an EMBL/GenBank/DDBJ whole genome shotgun (WGS) entry which is preliminary data.</text>
</comment>
<evidence type="ECO:0000256" key="6">
    <source>
        <dbReference type="ARBA" id="ARBA00023125"/>
    </source>
</evidence>
<dbReference type="OrthoDB" id="5651700at2"/>
<evidence type="ECO:0000256" key="5">
    <source>
        <dbReference type="ARBA" id="ARBA00022971"/>
    </source>
</evidence>
<organism evidence="7 8">
    <name type="scientific">Photobacterium frigidiphilum</name>
    <dbReference type="NCBI Taxonomy" id="264736"/>
    <lineage>
        <taxon>Bacteria</taxon>
        <taxon>Pseudomonadati</taxon>
        <taxon>Pseudomonadota</taxon>
        <taxon>Gammaproteobacteria</taxon>
        <taxon>Vibrionales</taxon>
        <taxon>Vibrionaceae</taxon>
        <taxon>Photobacterium</taxon>
    </lineage>
</organism>
<dbReference type="InterPro" id="IPR008876">
    <property type="entry name" value="TraY"/>
</dbReference>
<dbReference type="EMBL" id="PYMJ01000076">
    <property type="protein sequence ID" value="PSU41892.1"/>
    <property type="molecule type" value="Genomic_DNA"/>
</dbReference>
<evidence type="ECO:0000313" key="8">
    <source>
        <dbReference type="Proteomes" id="UP000240987"/>
    </source>
</evidence>
<dbReference type="RefSeq" id="WP_107246919.1">
    <property type="nucleotide sequence ID" value="NZ_JAKJUA010000049.1"/>
</dbReference>
<dbReference type="GO" id="GO:0005737">
    <property type="term" value="C:cytoplasm"/>
    <property type="evidence" value="ECO:0007669"/>
    <property type="project" value="UniProtKB-SubCell"/>
</dbReference>
<gene>
    <name evidence="7" type="ORF">C9J12_29390</name>
</gene>
<dbReference type="GO" id="GO:0003677">
    <property type="term" value="F:DNA binding"/>
    <property type="evidence" value="ECO:0007669"/>
    <property type="project" value="UniProtKB-KW"/>
</dbReference>
<evidence type="ECO:0000256" key="2">
    <source>
        <dbReference type="ARBA" id="ARBA00007183"/>
    </source>
</evidence>
<keyword evidence="8" id="KW-1185">Reference proteome</keyword>
<keyword evidence="5" id="KW-0184">Conjugation</keyword>
<keyword evidence="4" id="KW-0963">Cytoplasm</keyword>
<accession>A0A2T3J5V2</accession>
<name>A0A2T3J5V2_9GAMM</name>